<dbReference type="GO" id="GO:0006564">
    <property type="term" value="P:L-serine biosynthetic process"/>
    <property type="evidence" value="ECO:0007669"/>
    <property type="project" value="TreeGrafter"/>
</dbReference>
<dbReference type="EMBL" id="CP016415">
    <property type="protein sequence ID" value="ANU38936.1"/>
    <property type="molecule type" value="Genomic_DNA"/>
</dbReference>
<keyword evidence="2" id="KW-1185">Reference proteome</keyword>
<evidence type="ECO:0000313" key="1">
    <source>
        <dbReference type="EMBL" id="ANU38936.1"/>
    </source>
</evidence>
<evidence type="ECO:0000313" key="2">
    <source>
        <dbReference type="Proteomes" id="UP000092528"/>
    </source>
</evidence>
<dbReference type="GO" id="GO:0005737">
    <property type="term" value="C:cytoplasm"/>
    <property type="evidence" value="ECO:0007669"/>
    <property type="project" value="TreeGrafter"/>
</dbReference>
<name>A0A1C7FGB0_9VIBR</name>
<protein>
    <submittedName>
        <fullName evidence="1">Phosphatidylglycerophosphatase</fullName>
        <ecNumber evidence="1">3.1.3.27</ecNumber>
    </submittedName>
</protein>
<dbReference type="InterPro" id="IPR050582">
    <property type="entry name" value="HAD-like_SerB"/>
</dbReference>
<dbReference type="GO" id="GO:0008962">
    <property type="term" value="F:phosphatidylglycerophosphatase activity"/>
    <property type="evidence" value="ECO:0007669"/>
    <property type="project" value="UniProtKB-EC"/>
</dbReference>
<dbReference type="STRING" id="45658.VSVS12_03341"/>
<dbReference type="GO" id="GO:0036424">
    <property type="term" value="F:L-phosphoserine phosphatase activity"/>
    <property type="evidence" value="ECO:0007669"/>
    <property type="project" value="TreeGrafter"/>
</dbReference>
<dbReference type="PATRIC" id="fig|45658.7.peg.3867"/>
<dbReference type="PANTHER" id="PTHR43344:SF14">
    <property type="entry name" value="HAD-IB FAMILY HYDROLASE"/>
    <property type="match status" value="1"/>
</dbReference>
<dbReference type="GeneID" id="96874105"/>
<proteinExistence type="predicted"/>
<dbReference type="GO" id="GO:0000287">
    <property type="term" value="F:magnesium ion binding"/>
    <property type="evidence" value="ECO:0007669"/>
    <property type="project" value="TreeGrafter"/>
</dbReference>
<reference evidence="1 2" key="1">
    <citation type="submission" date="2016-07" db="EMBL/GenBank/DDBJ databases">
        <title>Genome sequencing of Vibrio scophthalmi strain VS-05, an isolated from Paralichthys olivaceus.</title>
        <authorList>
            <person name="Han H.-J."/>
        </authorList>
    </citation>
    <scope>NUCLEOTIDE SEQUENCE [LARGE SCALE GENOMIC DNA]</scope>
    <source>
        <strain evidence="1 2">VS-05</strain>
    </source>
</reference>
<dbReference type="InterPro" id="IPR023214">
    <property type="entry name" value="HAD_sf"/>
</dbReference>
<dbReference type="Gene3D" id="1.20.1440.100">
    <property type="entry name" value="SG protein - dephosphorylation function"/>
    <property type="match status" value="1"/>
</dbReference>
<sequence length="214" mass="24595">MNLALFDFDGTITHQDVYTEFLFYATSKRRIILGGLLTSPVIALYKLGLLPARYTRPVLSKMAFGGRKTTEVDALAARFVRDYLPSVIRPQALEKICWHRQQGDEIYVVSASLSPYLAIWCQQHGLKLLCSTLEEKQGRYTGRYLYGDCSLNNKVTAIKQTLDLTTYSRIYAYGDTYEDLPMLNLADEKYFQWRKIESTDGLSHARRTHEQSIE</sequence>
<dbReference type="PANTHER" id="PTHR43344">
    <property type="entry name" value="PHOSPHOSERINE PHOSPHATASE"/>
    <property type="match status" value="1"/>
</dbReference>
<dbReference type="RefSeq" id="WP_065546567.1">
    <property type="nucleotide sequence ID" value="NZ_CP016415.1"/>
</dbReference>
<dbReference type="NCBIfam" id="TIGR01490">
    <property type="entry name" value="HAD-SF-IB-hyp1"/>
    <property type="match status" value="1"/>
</dbReference>
<gene>
    <name evidence="1" type="primary">pgpC</name>
    <name evidence="1" type="ORF">VSVS05_03900</name>
</gene>
<dbReference type="EC" id="3.1.3.27" evidence="1"/>
<dbReference type="CDD" id="cd02612">
    <property type="entry name" value="HAD_PGPPase"/>
    <property type="match status" value="1"/>
</dbReference>
<keyword evidence="1" id="KW-0378">Hydrolase</keyword>
<dbReference type="AlphaFoldDB" id="A0A1C7FGB0"/>
<dbReference type="Gene3D" id="3.40.50.1000">
    <property type="entry name" value="HAD superfamily/HAD-like"/>
    <property type="match status" value="1"/>
</dbReference>
<dbReference type="InterPro" id="IPR006385">
    <property type="entry name" value="HAD_hydro_SerB1"/>
</dbReference>
<dbReference type="NCBIfam" id="TIGR01488">
    <property type="entry name" value="HAD-SF-IB"/>
    <property type="match status" value="1"/>
</dbReference>
<accession>A0A1C7FGB0</accession>
<dbReference type="Pfam" id="PF12710">
    <property type="entry name" value="HAD"/>
    <property type="match status" value="1"/>
</dbReference>
<dbReference type="SUPFAM" id="SSF56784">
    <property type="entry name" value="HAD-like"/>
    <property type="match status" value="1"/>
</dbReference>
<dbReference type="InterPro" id="IPR036412">
    <property type="entry name" value="HAD-like_sf"/>
</dbReference>
<organism evidence="1 2">
    <name type="scientific">Vibrio scophthalmi</name>
    <dbReference type="NCBI Taxonomy" id="45658"/>
    <lineage>
        <taxon>Bacteria</taxon>
        <taxon>Pseudomonadati</taxon>
        <taxon>Pseudomonadota</taxon>
        <taxon>Gammaproteobacteria</taxon>
        <taxon>Vibrionales</taxon>
        <taxon>Vibrionaceae</taxon>
        <taxon>Vibrio</taxon>
    </lineage>
</organism>
<dbReference type="Proteomes" id="UP000092528">
    <property type="component" value="Chromosome 2"/>
</dbReference>